<accession>A0A7D5P926</accession>
<dbReference type="EMBL" id="CP058909">
    <property type="protein sequence ID" value="QLH83826.1"/>
    <property type="molecule type" value="Genomic_DNA"/>
</dbReference>
<reference evidence="3 4" key="1">
    <citation type="submission" date="2020-07" db="EMBL/GenBank/DDBJ databases">
        <title>Halosimplex litoreum sp. nov. and Halosimplex rubrum sp. nov., isolated from different salt environments.</title>
        <authorList>
            <person name="Cui H."/>
        </authorList>
    </citation>
    <scope>NUCLEOTIDE SEQUENCE [LARGE SCALE GENOMIC DNA]</scope>
    <source>
        <strain evidence="3 4">R2</strain>
    </source>
</reference>
<feature type="compositionally biased region" description="Basic and acidic residues" evidence="1">
    <location>
        <begin position="143"/>
        <end position="155"/>
    </location>
</feature>
<dbReference type="OrthoDB" id="340705at2157"/>
<dbReference type="RefSeq" id="WP_179918867.1">
    <property type="nucleotide sequence ID" value="NZ_CP058909.1"/>
</dbReference>
<feature type="region of interest" description="Disordered" evidence="1">
    <location>
        <begin position="137"/>
        <end position="157"/>
    </location>
</feature>
<dbReference type="AlphaFoldDB" id="A0A7D5P926"/>
<dbReference type="Proteomes" id="UP000509346">
    <property type="component" value="Chromosome"/>
</dbReference>
<dbReference type="Pfam" id="PF18862">
    <property type="entry name" value="ApeA_NTD1"/>
    <property type="match status" value="1"/>
</dbReference>
<dbReference type="KEGG" id="hpel:HZS54_20290"/>
<keyword evidence="4" id="KW-1185">Reference proteome</keyword>
<evidence type="ECO:0000313" key="4">
    <source>
        <dbReference type="Proteomes" id="UP000509346"/>
    </source>
</evidence>
<sequence length="458" mass="51603">MHDQRELRGHWWLPGNKENRTVGGVLSYHTAEGLELDVFDSLGESESDAFGISEEEEPQVVDRIFGITDDGDRVTLDECHQTFEKVTYGSEVTRPETFAVSTALIGEHFHEDIRLESVGMEVEAFHRWFSRSGLNIDFNPGPDGRENNRETERTDSGSIVRADYTYPDSETVVSNEFRVYLDPGITVQQEQSSSVKFSETTSIEVGPRLDEEPISLSQGKSVLRKIRFFIALGLQEPIQPIEITGYYESEGEQPEASVEILTHSSADAAISDQPHRQELLFLLPDIEDVFESLLDTWIQSFDELAPVLHIYFKTIYDDTDLMTTYLLRRATLEVYYRTQIRENQTSGSSLAHTDFEEPQASYDTIKALIGEGSEKSFDAQLEEILDQHSDTVTKASDRLTDRISDSQSSIESLFEGTQNSSSALHLRSESLGVICNIVILSEIGLSPDRIATFIETRS</sequence>
<evidence type="ECO:0000256" key="1">
    <source>
        <dbReference type="SAM" id="MobiDB-lite"/>
    </source>
</evidence>
<evidence type="ECO:0000313" key="3">
    <source>
        <dbReference type="EMBL" id="QLH83826.1"/>
    </source>
</evidence>
<evidence type="ECO:0000259" key="2">
    <source>
        <dbReference type="Pfam" id="PF18862"/>
    </source>
</evidence>
<name>A0A7D5P926_9EURY</name>
<protein>
    <recommendedName>
        <fullName evidence="2">ApeA N-terminal domain-containing protein</fullName>
    </recommendedName>
</protein>
<gene>
    <name evidence="3" type="ORF">HZS54_20290</name>
</gene>
<dbReference type="InterPro" id="IPR041223">
    <property type="entry name" value="ApeA_NTD"/>
</dbReference>
<organism evidence="3 4">
    <name type="scientific">Halosimplex pelagicum</name>
    <dbReference type="NCBI Taxonomy" id="869886"/>
    <lineage>
        <taxon>Archaea</taxon>
        <taxon>Methanobacteriati</taxon>
        <taxon>Methanobacteriota</taxon>
        <taxon>Stenosarchaea group</taxon>
        <taxon>Halobacteria</taxon>
        <taxon>Halobacteriales</taxon>
        <taxon>Haloarculaceae</taxon>
        <taxon>Halosimplex</taxon>
    </lineage>
</organism>
<proteinExistence type="predicted"/>
<feature type="domain" description="ApeA N-terminal" evidence="2">
    <location>
        <begin position="6"/>
        <end position="297"/>
    </location>
</feature>
<dbReference type="GeneID" id="56084981"/>